<evidence type="ECO:0000256" key="1">
    <source>
        <dbReference type="SAM" id="MobiDB-lite"/>
    </source>
</evidence>
<reference evidence="2 3" key="1">
    <citation type="submission" date="2023-04" db="EMBL/GenBank/DDBJ databases">
        <title>Genome of Basidiobolus ranarum AG-B5.</title>
        <authorList>
            <person name="Stajich J.E."/>
            <person name="Carter-House D."/>
            <person name="Gryganskyi A."/>
        </authorList>
    </citation>
    <scope>NUCLEOTIDE SEQUENCE [LARGE SCALE GENOMIC DNA]</scope>
    <source>
        <strain evidence="2 3">AG-B5</strain>
    </source>
</reference>
<feature type="non-terminal residue" evidence="2">
    <location>
        <position position="87"/>
    </location>
</feature>
<evidence type="ECO:0000313" key="2">
    <source>
        <dbReference type="EMBL" id="KAK9752485.1"/>
    </source>
</evidence>
<sequence>MIEAQRFEDTEESNLAWDESPFDRSSDDFLRGSFNKASSNTEDIEEEDDTQQVQQEATNDIPGRLGRNPKVGSDEVSGEQPEEADPS</sequence>
<comment type="caution">
    <text evidence="2">The sequence shown here is derived from an EMBL/GenBank/DDBJ whole genome shotgun (WGS) entry which is preliminary data.</text>
</comment>
<dbReference type="EMBL" id="JASJQH010004905">
    <property type="protein sequence ID" value="KAK9752485.1"/>
    <property type="molecule type" value="Genomic_DNA"/>
</dbReference>
<feature type="region of interest" description="Disordered" evidence="1">
    <location>
        <begin position="1"/>
        <end position="87"/>
    </location>
</feature>
<evidence type="ECO:0000313" key="3">
    <source>
        <dbReference type="Proteomes" id="UP001479436"/>
    </source>
</evidence>
<feature type="compositionally biased region" description="Acidic residues" evidence="1">
    <location>
        <begin position="76"/>
        <end position="87"/>
    </location>
</feature>
<organism evidence="2 3">
    <name type="scientific">Basidiobolus ranarum</name>
    <dbReference type="NCBI Taxonomy" id="34480"/>
    <lineage>
        <taxon>Eukaryota</taxon>
        <taxon>Fungi</taxon>
        <taxon>Fungi incertae sedis</taxon>
        <taxon>Zoopagomycota</taxon>
        <taxon>Entomophthoromycotina</taxon>
        <taxon>Basidiobolomycetes</taxon>
        <taxon>Basidiobolales</taxon>
        <taxon>Basidiobolaceae</taxon>
        <taxon>Basidiobolus</taxon>
    </lineage>
</organism>
<keyword evidence="3" id="KW-1185">Reference proteome</keyword>
<gene>
    <name evidence="2" type="ORF">K7432_018037</name>
</gene>
<accession>A0ABR2WCN4</accession>
<name>A0ABR2WCN4_9FUNG</name>
<proteinExistence type="predicted"/>
<dbReference type="Proteomes" id="UP001479436">
    <property type="component" value="Unassembled WGS sequence"/>
</dbReference>
<feature type="compositionally biased region" description="Basic and acidic residues" evidence="1">
    <location>
        <begin position="21"/>
        <end position="30"/>
    </location>
</feature>
<protein>
    <submittedName>
        <fullName evidence="2">Uncharacterized protein</fullName>
    </submittedName>
</protein>